<accession>A0A9D2CS01</accession>
<dbReference type="Proteomes" id="UP000824134">
    <property type="component" value="Unassembled WGS sequence"/>
</dbReference>
<evidence type="ECO:0000256" key="4">
    <source>
        <dbReference type="ARBA" id="ARBA00022989"/>
    </source>
</evidence>
<evidence type="ECO:0000313" key="9">
    <source>
        <dbReference type="Proteomes" id="UP000824134"/>
    </source>
</evidence>
<feature type="transmembrane region" description="Helical" evidence="6">
    <location>
        <begin position="407"/>
        <end position="429"/>
    </location>
</feature>
<feature type="domain" description="Phosphatidylglycerol lysyltransferase C-terminal" evidence="7">
    <location>
        <begin position="511"/>
        <end position="808"/>
    </location>
</feature>
<keyword evidence="3 6" id="KW-0812">Transmembrane</keyword>
<dbReference type="AlphaFoldDB" id="A0A9D2CS01"/>
<evidence type="ECO:0000256" key="2">
    <source>
        <dbReference type="ARBA" id="ARBA00022475"/>
    </source>
</evidence>
<reference evidence="8" key="2">
    <citation type="submission" date="2021-04" db="EMBL/GenBank/DDBJ databases">
        <authorList>
            <person name="Gilroy R."/>
        </authorList>
    </citation>
    <scope>NUCLEOTIDE SEQUENCE</scope>
    <source>
        <strain evidence="8">ChiHjej12B11-9195</strain>
    </source>
</reference>
<keyword evidence="5 6" id="KW-0472">Membrane</keyword>
<feature type="transmembrane region" description="Helical" evidence="6">
    <location>
        <begin position="113"/>
        <end position="135"/>
    </location>
</feature>
<gene>
    <name evidence="8" type="ORF">H9821_08785</name>
</gene>
<evidence type="ECO:0000259" key="7">
    <source>
        <dbReference type="Pfam" id="PF09924"/>
    </source>
</evidence>
<evidence type="ECO:0000256" key="5">
    <source>
        <dbReference type="ARBA" id="ARBA00023136"/>
    </source>
</evidence>
<evidence type="ECO:0000256" key="6">
    <source>
        <dbReference type="SAM" id="Phobius"/>
    </source>
</evidence>
<evidence type="ECO:0000256" key="1">
    <source>
        <dbReference type="ARBA" id="ARBA00004651"/>
    </source>
</evidence>
<feature type="transmembrane region" description="Helical" evidence="6">
    <location>
        <begin position="141"/>
        <end position="165"/>
    </location>
</feature>
<feature type="transmembrane region" description="Helical" evidence="6">
    <location>
        <begin position="374"/>
        <end position="395"/>
    </location>
</feature>
<comment type="caution">
    <text evidence="8">The sequence shown here is derived from an EMBL/GenBank/DDBJ whole genome shotgun (WGS) entry which is preliminary data.</text>
</comment>
<protein>
    <submittedName>
        <fullName evidence="8">DUF2156 domain-containing protein</fullName>
    </submittedName>
</protein>
<feature type="transmembrane region" description="Helical" evidence="6">
    <location>
        <begin position="177"/>
        <end position="195"/>
    </location>
</feature>
<dbReference type="PANTHER" id="PTHR34697">
    <property type="entry name" value="PHOSPHATIDYLGLYCEROL LYSYLTRANSFERASE"/>
    <property type="match status" value="1"/>
</dbReference>
<dbReference type="Pfam" id="PF09924">
    <property type="entry name" value="LPG_synthase_C"/>
    <property type="match status" value="1"/>
</dbReference>
<feature type="transmembrane region" description="Helical" evidence="6">
    <location>
        <begin position="82"/>
        <end position="101"/>
    </location>
</feature>
<comment type="subcellular location">
    <subcellularLocation>
        <location evidence="1">Cell membrane</location>
        <topology evidence="1">Multi-pass membrane protein</topology>
    </subcellularLocation>
</comment>
<feature type="transmembrane region" description="Helical" evidence="6">
    <location>
        <begin position="333"/>
        <end position="354"/>
    </location>
</feature>
<dbReference type="GO" id="GO:0055091">
    <property type="term" value="P:phospholipid homeostasis"/>
    <property type="evidence" value="ECO:0007669"/>
    <property type="project" value="TreeGrafter"/>
</dbReference>
<evidence type="ECO:0000313" key="8">
    <source>
        <dbReference type="EMBL" id="HIY95733.1"/>
    </source>
</evidence>
<organism evidence="8 9">
    <name type="scientific">Candidatus Rothia avicola</name>
    <dbReference type="NCBI Taxonomy" id="2840478"/>
    <lineage>
        <taxon>Bacteria</taxon>
        <taxon>Bacillati</taxon>
        <taxon>Actinomycetota</taxon>
        <taxon>Actinomycetes</taxon>
        <taxon>Micrococcales</taxon>
        <taxon>Micrococcaceae</taxon>
        <taxon>Rothia</taxon>
    </lineage>
</organism>
<keyword evidence="2" id="KW-1003">Cell membrane</keyword>
<proteinExistence type="predicted"/>
<evidence type="ECO:0000256" key="3">
    <source>
        <dbReference type="ARBA" id="ARBA00022692"/>
    </source>
</evidence>
<feature type="transmembrane region" description="Helical" evidence="6">
    <location>
        <begin position="201"/>
        <end position="219"/>
    </location>
</feature>
<dbReference type="InterPro" id="IPR024320">
    <property type="entry name" value="LPG_synthase_C"/>
</dbReference>
<feature type="transmembrane region" description="Helical" evidence="6">
    <location>
        <begin position="301"/>
        <end position="321"/>
    </location>
</feature>
<dbReference type="GO" id="GO:0016755">
    <property type="term" value="F:aminoacyltransferase activity"/>
    <property type="evidence" value="ECO:0007669"/>
    <property type="project" value="TreeGrafter"/>
</dbReference>
<dbReference type="InterPro" id="IPR051211">
    <property type="entry name" value="PG_lysyltransferase"/>
</dbReference>
<feature type="transmembrane region" description="Helical" evidence="6">
    <location>
        <begin position="231"/>
        <end position="250"/>
    </location>
</feature>
<name>A0A9D2CS01_9MICC</name>
<feature type="transmembrane region" description="Helical" evidence="6">
    <location>
        <begin position="475"/>
        <end position="494"/>
    </location>
</feature>
<dbReference type="GO" id="GO:0005886">
    <property type="term" value="C:plasma membrane"/>
    <property type="evidence" value="ECO:0007669"/>
    <property type="project" value="UniProtKB-SubCell"/>
</dbReference>
<feature type="transmembrane region" description="Helical" evidence="6">
    <location>
        <begin position="29"/>
        <end position="51"/>
    </location>
</feature>
<keyword evidence="4 6" id="KW-1133">Transmembrane helix</keyword>
<sequence>MPSTSTPAPALTDSQRASARRLRWAREYLTTYITATPLTALLALLALAGLLTQLLLGRERATALTFQPGNFTTTWEPLTGTIINYKPVSTIFFLIILVLVGPLVERALGTWRFALTALASYLVPAAALTIFFSAAEGLVPGWAQALTTHSVFGLPLMLTGSLLAASRTYSTIWRRRVRLLACTLLLGLFLFGGSLHDIGLVLAALTGWACGVFLIPASTREHSLVGTRHEARTLVALTIAAISLGIFFAAHAPDPVGPLAAARYDVGAGSLTDAALDSLCASNAASALCAHQVYLDQTRGFLAGALAFFPLILQLVLALGLTRGRRLAAYGTLVLQGVVLLFSVLRLVIYSGVLGQRLAPLGTIAELEDAGARLLVPVLVPAALIALVLATLRYFPLASSVRALRASARTVGLVALAGLVLVTVVAAIFPQGFAPQPAPLPFALDYLVKLLPSAAWYVLPPSYAGTFWLTTSLHWLLPALTWLTLIICTYRVLAAPAGDTAQNRDRYLELVRTHGAGTLGWIGTWDNRNYWISSSGQEGFAYIDHGGIALTVGDPAAAPERVNQAVQEFARFCTDRGLAPALYSVHPPTQQAAQTLGWSSWQVAEEAIIDLADLKFSGKKFQSIRTALNQAGKQGITTKWTTYNDLLLAEWAQIVEISEGWVSEKSLPEMGFTLGGLEELKDPDTRILLALDESGFIHGVTSWMPVHRQGRVIGLTLDFMRRRDAEGVFAASMEFLIASAAQDAKDEGLEILSLSGAPLAHSVAPAERGSLDRLLDYLGERMEPLYGFRSLLTFKAKFRPRFEPMYLVTPDSGDLPAIGIAVSHAYLPEMKAKDVLGIVQAIGSPEK</sequence>
<dbReference type="PANTHER" id="PTHR34697:SF2">
    <property type="entry name" value="PHOSPHATIDYLGLYCEROL LYSYLTRANSFERASE"/>
    <property type="match status" value="1"/>
</dbReference>
<dbReference type="EMBL" id="DXCN01000069">
    <property type="protein sequence ID" value="HIY95733.1"/>
    <property type="molecule type" value="Genomic_DNA"/>
</dbReference>
<reference evidence="8" key="1">
    <citation type="journal article" date="2021" name="PeerJ">
        <title>Extensive microbial diversity within the chicken gut microbiome revealed by metagenomics and culture.</title>
        <authorList>
            <person name="Gilroy R."/>
            <person name="Ravi A."/>
            <person name="Getino M."/>
            <person name="Pursley I."/>
            <person name="Horton D.L."/>
            <person name="Alikhan N.F."/>
            <person name="Baker D."/>
            <person name="Gharbi K."/>
            <person name="Hall N."/>
            <person name="Watson M."/>
            <person name="Adriaenssens E.M."/>
            <person name="Foster-Nyarko E."/>
            <person name="Jarju S."/>
            <person name="Secka A."/>
            <person name="Antonio M."/>
            <person name="Oren A."/>
            <person name="Chaudhuri R.R."/>
            <person name="La Ragione R."/>
            <person name="Hildebrand F."/>
            <person name="Pallen M.J."/>
        </authorList>
    </citation>
    <scope>NUCLEOTIDE SEQUENCE</scope>
    <source>
        <strain evidence="8">ChiHjej12B11-9195</strain>
    </source>
</reference>